<dbReference type="AlphaFoldDB" id="A0A183BYD1"/>
<feature type="signal peptide" evidence="1">
    <location>
        <begin position="1"/>
        <end position="24"/>
    </location>
</feature>
<evidence type="ECO:0000256" key="1">
    <source>
        <dbReference type="SAM" id="SignalP"/>
    </source>
</evidence>
<proteinExistence type="predicted"/>
<reference evidence="4" key="2">
    <citation type="submission" date="2016-06" db="UniProtKB">
        <authorList>
            <consortium name="WormBaseParasite"/>
        </authorList>
    </citation>
    <scope>IDENTIFICATION</scope>
</reference>
<dbReference type="InterPro" id="IPR029070">
    <property type="entry name" value="Chitinase_insertion_sf"/>
</dbReference>
<dbReference type="GO" id="GO:0008061">
    <property type="term" value="F:chitin binding"/>
    <property type="evidence" value="ECO:0007669"/>
    <property type="project" value="InterPro"/>
</dbReference>
<dbReference type="Pfam" id="PF00704">
    <property type="entry name" value="Glyco_hydro_18"/>
    <property type="match status" value="1"/>
</dbReference>
<evidence type="ECO:0000313" key="4">
    <source>
        <dbReference type="WBParaSite" id="GPLIN_000562100"/>
    </source>
</evidence>
<keyword evidence="3" id="KW-1185">Reference proteome</keyword>
<dbReference type="InterPro" id="IPR017853">
    <property type="entry name" value="GH"/>
</dbReference>
<dbReference type="InterPro" id="IPR011583">
    <property type="entry name" value="Chitinase_II/V-like_cat"/>
</dbReference>
<dbReference type="GO" id="GO:0005975">
    <property type="term" value="P:carbohydrate metabolic process"/>
    <property type="evidence" value="ECO:0007669"/>
    <property type="project" value="InterPro"/>
</dbReference>
<dbReference type="PANTHER" id="PTHR46073:SF1">
    <property type="entry name" value="GH18 DOMAIN-CONTAINING PROTEIN-RELATED"/>
    <property type="match status" value="1"/>
</dbReference>
<dbReference type="Proteomes" id="UP000050741">
    <property type="component" value="Unassembled WGS sequence"/>
</dbReference>
<sequence length="430" mass="46822">MNKFLVILFCAWIHQLAIVSVSSGRVVGYYQGNRALTSAQAMKLTHLILAFSVPDAQGNLSALTSVQNQALTTGKSANSALKVLIAIGGGGFNPSTFTSLTANNGTRTEFIAKIVSFLESNGLDGADIDWEFPTVNDKANYVAFLLELNKALPSGALLSIASASSAFYLDPGFDLAGIATAVDFINVMCYDYYGGWSTESTGPNSALYQGANADPSDSLNTNWTIVYHLAKMSNPEKLNLGVPFYGKYWNNVGAPLNGDGLWRQLGTYGTELAWRDLNTSFDLTKMTYHNTAKTPYIYDASSKKFLTFDNPQSLEDKPNPDWVSVQVIKIKNTNNGARFILTFHNGAFVQVCAVKFRISLPNKTKLDVYSQMRPVPSTKDQYTLVFTKSGLLPSEELNASVTLIGSGKPKVTVLKIETTETALKCPNKLE</sequence>
<feature type="domain" description="GH18" evidence="2">
    <location>
        <begin position="24"/>
        <end position="371"/>
    </location>
</feature>
<dbReference type="PROSITE" id="PS51910">
    <property type="entry name" value="GH18_2"/>
    <property type="match status" value="1"/>
</dbReference>
<reference evidence="3" key="1">
    <citation type="submission" date="2014-05" db="EMBL/GenBank/DDBJ databases">
        <title>The genome and life-stage specific transcriptomes of Globodera pallida elucidate key aspects of plant parasitism by a cyst nematode.</title>
        <authorList>
            <person name="Cotton J.A."/>
            <person name="Lilley C.J."/>
            <person name="Jones L.M."/>
            <person name="Kikuchi T."/>
            <person name="Reid A.J."/>
            <person name="Thorpe P."/>
            <person name="Tsai I.J."/>
            <person name="Beasley H."/>
            <person name="Blok V."/>
            <person name="Cock P.J.A."/>
            <person name="Van den Akker S.E."/>
            <person name="Holroyd N."/>
            <person name="Hunt M."/>
            <person name="Mantelin S."/>
            <person name="Naghra H."/>
            <person name="Pain A."/>
            <person name="Palomares-Rius J.E."/>
            <person name="Zarowiecki M."/>
            <person name="Berriman M."/>
            <person name="Jones J.T."/>
            <person name="Urwin P.E."/>
        </authorList>
    </citation>
    <scope>NUCLEOTIDE SEQUENCE [LARGE SCALE GENOMIC DNA]</scope>
    <source>
        <strain evidence="3">Lindley</strain>
    </source>
</reference>
<feature type="chain" id="PRO_5008146793" evidence="1">
    <location>
        <begin position="25"/>
        <end position="430"/>
    </location>
</feature>
<name>A0A183BYD1_GLOPA</name>
<dbReference type="SMART" id="SM00636">
    <property type="entry name" value="Glyco_18"/>
    <property type="match status" value="1"/>
</dbReference>
<protein>
    <submittedName>
        <fullName evidence="4">Glyco_18 domain-containing protein</fullName>
    </submittedName>
</protein>
<evidence type="ECO:0000313" key="3">
    <source>
        <dbReference type="Proteomes" id="UP000050741"/>
    </source>
</evidence>
<dbReference type="WBParaSite" id="GPLIN_000562100">
    <property type="protein sequence ID" value="GPLIN_000562100"/>
    <property type="gene ID" value="GPLIN_000562100"/>
</dbReference>
<evidence type="ECO:0000259" key="2">
    <source>
        <dbReference type="PROSITE" id="PS51910"/>
    </source>
</evidence>
<dbReference type="SUPFAM" id="SSF54556">
    <property type="entry name" value="Chitinase insertion domain"/>
    <property type="match status" value="1"/>
</dbReference>
<dbReference type="PANTHER" id="PTHR46073">
    <property type="entry name" value="CHITINASE"/>
    <property type="match status" value="1"/>
</dbReference>
<organism evidence="3 4">
    <name type="scientific">Globodera pallida</name>
    <name type="common">Potato cyst nematode worm</name>
    <name type="synonym">Heterodera pallida</name>
    <dbReference type="NCBI Taxonomy" id="36090"/>
    <lineage>
        <taxon>Eukaryota</taxon>
        <taxon>Metazoa</taxon>
        <taxon>Ecdysozoa</taxon>
        <taxon>Nematoda</taxon>
        <taxon>Chromadorea</taxon>
        <taxon>Rhabditida</taxon>
        <taxon>Tylenchina</taxon>
        <taxon>Tylenchomorpha</taxon>
        <taxon>Tylenchoidea</taxon>
        <taxon>Heteroderidae</taxon>
        <taxon>Heteroderinae</taxon>
        <taxon>Globodera</taxon>
    </lineage>
</organism>
<dbReference type="Gene3D" id="3.20.20.80">
    <property type="entry name" value="Glycosidases"/>
    <property type="match status" value="1"/>
</dbReference>
<dbReference type="SUPFAM" id="SSF51445">
    <property type="entry name" value="(Trans)glycosidases"/>
    <property type="match status" value="1"/>
</dbReference>
<dbReference type="InterPro" id="IPR001223">
    <property type="entry name" value="Glyco_hydro18_cat"/>
</dbReference>
<keyword evidence="1" id="KW-0732">Signal</keyword>
<accession>A0A183BYD1</accession>